<evidence type="ECO:0000256" key="1">
    <source>
        <dbReference type="SAM" id="MobiDB-lite"/>
    </source>
</evidence>
<feature type="region of interest" description="Disordered" evidence="1">
    <location>
        <begin position="48"/>
        <end position="81"/>
    </location>
</feature>
<name>A0A0F9TBX3_9ZZZZ</name>
<comment type="caution">
    <text evidence="2">The sequence shown here is derived from an EMBL/GenBank/DDBJ whole genome shotgun (WGS) entry which is preliminary data.</text>
</comment>
<feature type="compositionally biased region" description="Polar residues" evidence="1">
    <location>
        <begin position="49"/>
        <end position="59"/>
    </location>
</feature>
<sequence length="81" mass="8619">MSTTELPSQQPDLSVAEVDETVALTTAEKPGIRGFASLFSAAAAAAGKQNAQPWQQKGNNSRHEKKIGMAFNGSRKSMGKR</sequence>
<proteinExistence type="predicted"/>
<evidence type="ECO:0000313" key="2">
    <source>
        <dbReference type="EMBL" id="KKN72437.1"/>
    </source>
</evidence>
<gene>
    <name evidence="2" type="ORF">LCGC14_0410480</name>
</gene>
<organism evidence="2">
    <name type="scientific">marine sediment metagenome</name>
    <dbReference type="NCBI Taxonomy" id="412755"/>
    <lineage>
        <taxon>unclassified sequences</taxon>
        <taxon>metagenomes</taxon>
        <taxon>ecological metagenomes</taxon>
    </lineage>
</organism>
<dbReference type="EMBL" id="LAZR01000362">
    <property type="protein sequence ID" value="KKN72437.1"/>
    <property type="molecule type" value="Genomic_DNA"/>
</dbReference>
<reference evidence="2" key="1">
    <citation type="journal article" date="2015" name="Nature">
        <title>Complex archaea that bridge the gap between prokaryotes and eukaryotes.</title>
        <authorList>
            <person name="Spang A."/>
            <person name="Saw J.H."/>
            <person name="Jorgensen S.L."/>
            <person name="Zaremba-Niedzwiedzka K."/>
            <person name="Martijn J."/>
            <person name="Lind A.E."/>
            <person name="van Eijk R."/>
            <person name="Schleper C."/>
            <person name="Guy L."/>
            <person name="Ettema T.J."/>
        </authorList>
    </citation>
    <scope>NUCLEOTIDE SEQUENCE</scope>
</reference>
<protein>
    <submittedName>
        <fullName evidence="2">Uncharacterized protein</fullName>
    </submittedName>
</protein>
<dbReference type="AlphaFoldDB" id="A0A0F9TBX3"/>
<accession>A0A0F9TBX3</accession>